<dbReference type="Gene3D" id="3.40.710.10">
    <property type="entry name" value="DD-peptidase/beta-lactamase superfamily"/>
    <property type="match status" value="1"/>
</dbReference>
<keyword evidence="5" id="KW-1185">Reference proteome</keyword>
<organism evidence="4 5">
    <name type="scientific">Maricaulis maris (strain MCS10)</name>
    <name type="common">Caulobacter maris</name>
    <dbReference type="NCBI Taxonomy" id="394221"/>
    <lineage>
        <taxon>Bacteria</taxon>
        <taxon>Pseudomonadati</taxon>
        <taxon>Pseudomonadota</taxon>
        <taxon>Alphaproteobacteria</taxon>
        <taxon>Maricaulales</taxon>
        <taxon>Maricaulaceae</taxon>
        <taxon>Maricaulis</taxon>
    </lineage>
</organism>
<dbReference type="Pfam" id="PF00144">
    <property type="entry name" value="Beta-lactamase"/>
    <property type="match status" value="1"/>
</dbReference>
<sequence length="478" mass="49814" precursor="true">MWRCLALLVIPFLTGAAQPQAEPQSDPVEVFLDDAMPAAAAPGVAWAILDNGEWRSGGRGELVLGRGQPVTGDTPFPLGSISKSFTALAIMQLVEADRLELDGAIADYLDVFAGQSGAAITIRQLLSHTSGYSTLQGNQSHAGLAEDRDDVSVRVRHLAMSGPAGPVGSRWQYSNANYLILGALIETVSGLEYGAYVETRILEPLGMDDSFVGGSDRGAHRVVATGHNPWFGGRRPVAVSDQPSGRAMAPAGGVVGSAADVARYLTMMMNGEDDLITAGNKAVMLQPANAVSPHYGLGWFLDAEADAAFHTGLVPGVETIAVLSRSRQRGGVALVNANGGMGFAVTGEILAGMSALALGEAPGPAGRHLGPKSLYLMVLVLPVIFLAGIITAWLRRDGLRAKSGVLGAFSLYFPVLATGAMAFVFLDLLPKLFGATLMGINPYQPDMVILLLASSVTGLGFAVFRLILAHTGPGRSAA</sequence>
<proteinExistence type="predicted"/>
<dbReference type="KEGG" id="mmr:Mmar10_0801"/>
<dbReference type="RefSeq" id="WP_011642741.1">
    <property type="nucleotide sequence ID" value="NC_008347.1"/>
</dbReference>
<name>Q0ARJ3_MARMM</name>
<dbReference type="AlphaFoldDB" id="Q0ARJ3"/>
<gene>
    <name evidence="4" type="ordered locus">Mmar10_0801</name>
</gene>
<evidence type="ECO:0000313" key="4">
    <source>
        <dbReference type="EMBL" id="ABI65094.1"/>
    </source>
</evidence>
<feature type="transmembrane region" description="Helical" evidence="1">
    <location>
        <begin position="374"/>
        <end position="394"/>
    </location>
</feature>
<evidence type="ECO:0000313" key="5">
    <source>
        <dbReference type="Proteomes" id="UP000001964"/>
    </source>
</evidence>
<dbReference type="PANTHER" id="PTHR46825">
    <property type="entry name" value="D-ALANYL-D-ALANINE-CARBOXYPEPTIDASE/ENDOPEPTIDASE AMPH"/>
    <property type="match status" value="1"/>
</dbReference>
<feature type="transmembrane region" description="Helical" evidence="1">
    <location>
        <begin position="406"/>
        <end position="428"/>
    </location>
</feature>
<feature type="transmembrane region" description="Helical" evidence="1">
    <location>
        <begin position="448"/>
        <end position="468"/>
    </location>
</feature>
<dbReference type="STRING" id="394221.Mmar10_0801"/>
<keyword evidence="1" id="KW-0472">Membrane</keyword>
<protein>
    <submittedName>
        <fullName evidence="4">Beta-lactamase</fullName>
    </submittedName>
</protein>
<dbReference type="SUPFAM" id="SSF56601">
    <property type="entry name" value="beta-lactamase/transpeptidase-like"/>
    <property type="match status" value="1"/>
</dbReference>
<dbReference type="Proteomes" id="UP000001964">
    <property type="component" value="Chromosome"/>
</dbReference>
<dbReference type="PANTHER" id="PTHR46825:SF9">
    <property type="entry name" value="BETA-LACTAMASE-RELATED DOMAIN-CONTAINING PROTEIN"/>
    <property type="match status" value="1"/>
</dbReference>
<keyword evidence="2" id="KW-0732">Signal</keyword>
<evidence type="ECO:0000256" key="2">
    <source>
        <dbReference type="SAM" id="SignalP"/>
    </source>
</evidence>
<dbReference type="HOGENOM" id="CLU_020027_4_1_5"/>
<feature type="signal peptide" evidence="2">
    <location>
        <begin position="1"/>
        <end position="21"/>
    </location>
</feature>
<dbReference type="InterPro" id="IPR001466">
    <property type="entry name" value="Beta-lactam-related"/>
</dbReference>
<dbReference type="eggNOG" id="COG1680">
    <property type="taxonomic scope" value="Bacteria"/>
</dbReference>
<dbReference type="InterPro" id="IPR050491">
    <property type="entry name" value="AmpC-like"/>
</dbReference>
<feature type="chain" id="PRO_5004168335" evidence="2">
    <location>
        <begin position="22"/>
        <end position="478"/>
    </location>
</feature>
<feature type="domain" description="Beta-lactamase-related" evidence="3">
    <location>
        <begin position="38"/>
        <end position="344"/>
    </location>
</feature>
<accession>Q0ARJ3</accession>
<dbReference type="InterPro" id="IPR012338">
    <property type="entry name" value="Beta-lactam/transpept-like"/>
</dbReference>
<dbReference type="EMBL" id="CP000449">
    <property type="protein sequence ID" value="ABI65094.1"/>
    <property type="molecule type" value="Genomic_DNA"/>
</dbReference>
<keyword evidence="1" id="KW-1133">Transmembrane helix</keyword>
<keyword evidence="1" id="KW-0812">Transmembrane</keyword>
<reference evidence="4 5" key="1">
    <citation type="submission" date="2006-08" db="EMBL/GenBank/DDBJ databases">
        <title>Complete sequence of Maricaulis maris MCS10.</title>
        <authorList>
            <consortium name="US DOE Joint Genome Institute"/>
            <person name="Copeland A."/>
            <person name="Lucas S."/>
            <person name="Lapidus A."/>
            <person name="Barry K."/>
            <person name="Detter J.C."/>
            <person name="Glavina del Rio T."/>
            <person name="Hammon N."/>
            <person name="Israni S."/>
            <person name="Dalin E."/>
            <person name="Tice H."/>
            <person name="Pitluck S."/>
            <person name="Saunders E."/>
            <person name="Brettin T."/>
            <person name="Bruce D."/>
            <person name="Han C."/>
            <person name="Tapia R."/>
            <person name="Gilna P."/>
            <person name="Schmutz J."/>
            <person name="Larimer F."/>
            <person name="Land M."/>
            <person name="Hauser L."/>
            <person name="Kyrpides N."/>
            <person name="Mikhailova N."/>
            <person name="Viollier P."/>
            <person name="Stephens C."/>
            <person name="Richardson P."/>
        </authorList>
    </citation>
    <scope>NUCLEOTIDE SEQUENCE [LARGE SCALE GENOMIC DNA]</scope>
    <source>
        <strain evidence="4 5">MCS10</strain>
    </source>
</reference>
<evidence type="ECO:0000256" key="1">
    <source>
        <dbReference type="SAM" id="Phobius"/>
    </source>
</evidence>
<evidence type="ECO:0000259" key="3">
    <source>
        <dbReference type="Pfam" id="PF00144"/>
    </source>
</evidence>